<sequence>MKNIIFCDLEASIKTKKINEIGIIYQDRELKTTSVEECKGFIESCEATYISGHNFIDFDMRFIKESSLYQSIKDYKIIDTLPLSLLLFNEKTIHSLPKNYKTEDDFQNNPVEDSKLSKVLFEKLVDRFKSLPSQAQNIFYSLLKDDKYFGGFFQYINKDINLEYLDEDELYDLIVSLHNKVIVNFDYLKDAVLINKKVQLAYILALLTPYIEIKSHPPKILYSYPEIVEIQKKLCFDIEKAQDELADFSKEVFGFGTFRPFPRLNAGVLDDPTISQRDMVEASLRDESFLTVLPTGGGKTFTFWLPAICKAKSYKSLTVVISPLQALIEDHIKSFNSKVANYKAVAISGFMSPLERSEAVEQVINGEADILYIAPESLRSNTIFNILKNRLIERFVIDEAHCLSTWGNDFRQDYYYICEYIKELTKEKNFQEHIPISCFTATAKPSVIQDIEKYFLEGLNIKLDKYLAIPERKNLKYKSIPSKSKDKYIELLKLINEHDGSTLVYIPSSTKDCDDVAKRLALDTQKVVKSFHSKIDSQEKMQILKQYIENDIEIIVATTAFGMGVDKSNITNVIHYEISDSLENYAQEAGRGARDESLEAFCPILFDEDDLDKHFNSLNRSKLTASEVNSIFLVIKKSKGQVLNKTAFEIAKEAGWDVEDSSLDYKTKVKTALLELEREGYISRKRNKTSFFADSIASKCMEKLTLKLEKSNFNEEEKDRIRFILKSIIGRGKPESIQVDELAHTLGYPKHVISLVINQLKQMEILGDSKDLSLEISIFSINQFKKVRDIEILLFEYLSSLNTNKIKIRELNEELHTSKLITKNETELIKSIIKNWRSKSNFIFNRRNREHDLWYFKFENLENIKDTIEKRHKIAEEVIFLLTKDLDSKKKEEIVFSLKELHKNLDEKYTIEDIDKTLLYLHHLNILELLTGRFINYSPMNIYKEDKIETKRKYTKNEYKQRLENHYLTKIESIHIMGEYAKRLKYDDHKAILFLKDYFTLSYEKFKDKYKLLKEKISKPITQNRYNKIFEKMSEEQKIIINDTKTKAMMILAGPGSGKTKVLVHKIASMILTEDIKPEQFMMLTFSKTAKLEFKSRLNSLMGALSYDVEIQTFHSYALKLIARLVKKENKDILENAIEEATRQINENEILLPHITVLVLDEFQDINEKSFEFVKAIYKAQNNDIRIIAVGDDDQCIMEHIGAKVDFVDRFRNEFGNDDEGKNLFQQYELSTNFRSKQNIVKYSNTFITGVSKRYKLQPLHANSSENGTVKIYSCISSNLALPLVELIKEEELINEIAVLAHTNEMVMDIYSLLQENNLNVKYLIDRDKFELKNIIELVDFDNALNSYLLEDEISYKDSYFENALNMIESKYKQSENLSLVYKVVDKFLSESDNYYISQWLSYLEEIKLEDFENTKNKIVVSTIHKSKGMEFDKVYLLVNQNPNKDVDKRLFYVGMTRAKSQLNIIRYGNNIENKKNYVKYLFDEKEYFSESKTFTYIMSLSDIKLGFDYEKYGNYNNLYSGSILKIDRKQNFDNFCLLDNNKVIGVFSNNFQSFIEKKIEENFVFETCILEYVVLWEGKDFKNKVKHPLCKIIMKKN</sequence>
<evidence type="ECO:0000256" key="5">
    <source>
        <dbReference type="ARBA" id="ARBA00022840"/>
    </source>
</evidence>
<dbReference type="InterPro" id="IPR014017">
    <property type="entry name" value="DNA_helicase_UvrD-like_C"/>
</dbReference>
<evidence type="ECO:0000256" key="3">
    <source>
        <dbReference type="ARBA" id="ARBA00022801"/>
    </source>
</evidence>
<dbReference type="GO" id="GO:0005737">
    <property type="term" value="C:cytoplasm"/>
    <property type="evidence" value="ECO:0007669"/>
    <property type="project" value="TreeGrafter"/>
</dbReference>
<dbReference type="InterPro" id="IPR036397">
    <property type="entry name" value="RNaseH_sf"/>
</dbReference>
<dbReference type="InterPro" id="IPR012337">
    <property type="entry name" value="RNaseH-like_sf"/>
</dbReference>
<dbReference type="PROSITE" id="PS51194">
    <property type="entry name" value="HELICASE_CTER"/>
    <property type="match status" value="1"/>
</dbReference>
<protein>
    <recommendedName>
        <fullName evidence="9">DNA 3'-5' helicase</fullName>
        <ecNumber evidence="9">5.6.2.4</ecNumber>
    </recommendedName>
</protein>
<dbReference type="GO" id="GO:0009378">
    <property type="term" value="F:four-way junction helicase activity"/>
    <property type="evidence" value="ECO:0007669"/>
    <property type="project" value="TreeGrafter"/>
</dbReference>
<evidence type="ECO:0000256" key="9">
    <source>
        <dbReference type="ARBA" id="ARBA00034808"/>
    </source>
</evidence>
<dbReference type="InterPro" id="IPR004589">
    <property type="entry name" value="DNA_helicase_ATP-dep_RecQ"/>
</dbReference>
<evidence type="ECO:0000259" key="13">
    <source>
        <dbReference type="PROSITE" id="PS51194"/>
    </source>
</evidence>
<dbReference type="InterPro" id="IPR011545">
    <property type="entry name" value="DEAD/DEAH_box_helicase_dom"/>
</dbReference>
<dbReference type="Proteomes" id="UP000253850">
    <property type="component" value="Chromosome"/>
</dbReference>
<keyword evidence="6" id="KW-0238">DNA-binding</keyword>
<dbReference type="Pfam" id="PF00271">
    <property type="entry name" value="Helicase_C"/>
    <property type="match status" value="1"/>
</dbReference>
<dbReference type="InterPro" id="IPR014016">
    <property type="entry name" value="UvrD-like_ATP-bd"/>
</dbReference>
<dbReference type="GO" id="GO:0000724">
    <property type="term" value="P:double-strand break repair via homologous recombination"/>
    <property type="evidence" value="ECO:0007669"/>
    <property type="project" value="TreeGrafter"/>
</dbReference>
<dbReference type="SMART" id="SM00490">
    <property type="entry name" value="HELICc"/>
    <property type="match status" value="1"/>
</dbReference>
<feature type="domain" description="Helicase ATP-binding" evidence="12">
    <location>
        <begin position="280"/>
        <end position="461"/>
    </location>
</feature>
<evidence type="ECO:0000313" key="16">
    <source>
        <dbReference type="EMBL" id="RXK11135.1"/>
    </source>
</evidence>
<dbReference type="PROSITE" id="PS51198">
    <property type="entry name" value="UVRD_HELICASE_ATP_BIND"/>
    <property type="match status" value="1"/>
</dbReference>
<name>A0AAX2ABB3_9BACT</name>
<evidence type="ECO:0000256" key="8">
    <source>
        <dbReference type="ARBA" id="ARBA00034617"/>
    </source>
</evidence>
<keyword evidence="5 10" id="KW-0067">ATP-binding</keyword>
<dbReference type="NCBIfam" id="TIGR00614">
    <property type="entry name" value="recQ_fam"/>
    <property type="match status" value="1"/>
</dbReference>
<dbReference type="PANTHER" id="PTHR13710:SF105">
    <property type="entry name" value="ATP-DEPENDENT DNA HELICASE Q1"/>
    <property type="match status" value="1"/>
</dbReference>
<dbReference type="GO" id="GO:0003677">
    <property type="term" value="F:DNA binding"/>
    <property type="evidence" value="ECO:0007669"/>
    <property type="project" value="UniProtKB-KW"/>
</dbReference>
<evidence type="ECO:0000256" key="10">
    <source>
        <dbReference type="PROSITE-ProRule" id="PRU00560"/>
    </source>
</evidence>
<dbReference type="SMART" id="SM00487">
    <property type="entry name" value="DEXDc"/>
    <property type="match status" value="1"/>
</dbReference>
<evidence type="ECO:0000313" key="15">
    <source>
        <dbReference type="EMBL" id="AXH12022.1"/>
    </source>
</evidence>
<keyword evidence="2 10" id="KW-0547">Nucleotide-binding</keyword>
<evidence type="ECO:0000256" key="6">
    <source>
        <dbReference type="ARBA" id="ARBA00023125"/>
    </source>
</evidence>
<keyword evidence="4 10" id="KW-0347">Helicase</keyword>
<reference evidence="15 17" key="2">
    <citation type="submission" date="2018-07" db="EMBL/GenBank/DDBJ databases">
        <title>Complete genome of the Arcobacter bivalviorum type strain LMG 26154.</title>
        <authorList>
            <person name="Miller W.G."/>
            <person name="Yee E."/>
            <person name="Bono J.L."/>
        </authorList>
    </citation>
    <scope>NUCLEOTIDE SEQUENCE [LARGE SCALE GENOMIC DNA]</scope>
    <source>
        <strain evidence="15 17">LMG 26154</strain>
    </source>
</reference>
<comment type="catalytic activity">
    <reaction evidence="8">
        <text>Couples ATP hydrolysis with the unwinding of duplex DNA by translocating in the 3'-5' direction.</text>
        <dbReference type="EC" id="5.6.2.4"/>
    </reaction>
</comment>
<dbReference type="EMBL" id="CP031217">
    <property type="protein sequence ID" value="AXH12022.1"/>
    <property type="molecule type" value="Genomic_DNA"/>
</dbReference>
<dbReference type="SUPFAM" id="SSF52540">
    <property type="entry name" value="P-loop containing nucleoside triphosphate hydrolases"/>
    <property type="match status" value="2"/>
</dbReference>
<dbReference type="CDD" id="cd17920">
    <property type="entry name" value="DEXHc_RecQ"/>
    <property type="match status" value="1"/>
</dbReference>
<feature type="binding site" evidence="10">
    <location>
        <begin position="1053"/>
        <end position="1060"/>
    </location>
    <ligand>
        <name>ATP</name>
        <dbReference type="ChEBI" id="CHEBI:30616"/>
    </ligand>
</feature>
<dbReference type="Gene3D" id="3.30.420.10">
    <property type="entry name" value="Ribonuclease H-like superfamily/Ribonuclease H"/>
    <property type="match status" value="1"/>
</dbReference>
<evidence type="ECO:0000313" key="17">
    <source>
        <dbReference type="Proteomes" id="UP000253850"/>
    </source>
</evidence>
<dbReference type="Pfam" id="PF13361">
    <property type="entry name" value="UvrD_C"/>
    <property type="match status" value="1"/>
</dbReference>
<dbReference type="InterPro" id="IPR001650">
    <property type="entry name" value="Helicase_C-like"/>
</dbReference>
<dbReference type="CDD" id="cd17932">
    <property type="entry name" value="DEXQc_UvrD"/>
    <property type="match status" value="1"/>
</dbReference>
<dbReference type="CDD" id="cd18809">
    <property type="entry name" value="SF1_C_RecD"/>
    <property type="match status" value="1"/>
</dbReference>
<keyword evidence="18" id="KW-1185">Reference proteome</keyword>
<dbReference type="InterPro" id="IPR014001">
    <property type="entry name" value="Helicase_ATP-bd"/>
</dbReference>
<evidence type="ECO:0000256" key="1">
    <source>
        <dbReference type="ARBA" id="ARBA00005446"/>
    </source>
</evidence>
<dbReference type="GO" id="GO:0043138">
    <property type="term" value="F:3'-5' DNA helicase activity"/>
    <property type="evidence" value="ECO:0007669"/>
    <property type="project" value="UniProtKB-EC"/>
</dbReference>
<keyword evidence="11" id="KW-0175">Coiled coil</keyword>
<organism evidence="16 18">
    <name type="scientific">Halarcobacter bivalviorum</name>
    <dbReference type="NCBI Taxonomy" id="663364"/>
    <lineage>
        <taxon>Bacteria</taxon>
        <taxon>Pseudomonadati</taxon>
        <taxon>Campylobacterota</taxon>
        <taxon>Epsilonproteobacteria</taxon>
        <taxon>Campylobacterales</taxon>
        <taxon>Arcobacteraceae</taxon>
        <taxon>Halarcobacter</taxon>
    </lineage>
</organism>
<evidence type="ECO:0000259" key="14">
    <source>
        <dbReference type="PROSITE" id="PS51198"/>
    </source>
</evidence>
<dbReference type="InterPro" id="IPR027417">
    <property type="entry name" value="P-loop_NTPase"/>
</dbReference>
<dbReference type="EC" id="5.6.2.4" evidence="9"/>
<evidence type="ECO:0000256" key="2">
    <source>
        <dbReference type="ARBA" id="ARBA00022741"/>
    </source>
</evidence>
<keyword evidence="3 10" id="KW-0378">Hydrolase</keyword>
<dbReference type="GO" id="GO:0016787">
    <property type="term" value="F:hydrolase activity"/>
    <property type="evidence" value="ECO:0007669"/>
    <property type="project" value="UniProtKB-UniRule"/>
</dbReference>
<feature type="domain" description="UvrD-like helicase ATP-binding" evidence="14">
    <location>
        <begin position="1032"/>
        <end position="1428"/>
    </location>
</feature>
<dbReference type="EMBL" id="PDKM01000001">
    <property type="protein sequence ID" value="RXK11135.1"/>
    <property type="molecule type" value="Genomic_DNA"/>
</dbReference>
<dbReference type="KEGG" id="hbv:ABIV_1017"/>
<dbReference type="PANTHER" id="PTHR13710">
    <property type="entry name" value="DNA HELICASE RECQ FAMILY MEMBER"/>
    <property type="match status" value="1"/>
</dbReference>
<feature type="domain" description="Helicase C-terminal" evidence="13">
    <location>
        <begin position="487"/>
        <end position="639"/>
    </location>
</feature>
<dbReference type="PROSITE" id="PS51192">
    <property type="entry name" value="HELICASE_ATP_BIND_1"/>
    <property type="match status" value="1"/>
</dbReference>
<dbReference type="GO" id="GO:0005524">
    <property type="term" value="F:ATP binding"/>
    <property type="evidence" value="ECO:0007669"/>
    <property type="project" value="UniProtKB-UniRule"/>
</dbReference>
<dbReference type="Gene3D" id="3.40.50.300">
    <property type="entry name" value="P-loop containing nucleotide triphosphate hydrolases"/>
    <property type="match status" value="5"/>
</dbReference>
<reference evidence="16 18" key="1">
    <citation type="submission" date="2017-10" db="EMBL/GenBank/DDBJ databases">
        <title>Genomics of the genus Arcobacter.</title>
        <authorList>
            <person name="Perez-Cataluna A."/>
            <person name="Figueras M.J."/>
        </authorList>
    </citation>
    <scope>NUCLEOTIDE SEQUENCE [LARGE SCALE GENOMIC DNA]</scope>
    <source>
        <strain evidence="16 18">CECT 7835</strain>
    </source>
</reference>
<dbReference type="GO" id="GO:0005694">
    <property type="term" value="C:chromosome"/>
    <property type="evidence" value="ECO:0007669"/>
    <property type="project" value="TreeGrafter"/>
</dbReference>
<comment type="similarity">
    <text evidence="1">Belongs to the helicase family. RecQ subfamily.</text>
</comment>
<gene>
    <name evidence="15" type="ORF">ABIV_1017</name>
    <name evidence="16" type="ORF">CRV05_01855</name>
</gene>
<dbReference type="SUPFAM" id="SSF53098">
    <property type="entry name" value="Ribonuclease H-like"/>
    <property type="match status" value="1"/>
</dbReference>
<keyword evidence="7" id="KW-0413">Isomerase</keyword>
<dbReference type="Pfam" id="PF00580">
    <property type="entry name" value="UvrD-helicase"/>
    <property type="match status" value="2"/>
</dbReference>
<dbReference type="Proteomes" id="UP000289193">
    <property type="component" value="Unassembled WGS sequence"/>
</dbReference>
<evidence type="ECO:0000256" key="4">
    <source>
        <dbReference type="ARBA" id="ARBA00022806"/>
    </source>
</evidence>
<dbReference type="RefSeq" id="WP_114838869.1">
    <property type="nucleotide sequence ID" value="NZ_CP031217.1"/>
</dbReference>
<dbReference type="Pfam" id="PF00270">
    <property type="entry name" value="DEAD"/>
    <property type="match status" value="1"/>
</dbReference>
<evidence type="ECO:0000313" key="18">
    <source>
        <dbReference type="Proteomes" id="UP000289193"/>
    </source>
</evidence>
<evidence type="ECO:0000259" key="12">
    <source>
        <dbReference type="PROSITE" id="PS51192"/>
    </source>
</evidence>
<evidence type="ECO:0000256" key="7">
    <source>
        <dbReference type="ARBA" id="ARBA00023235"/>
    </source>
</evidence>
<evidence type="ECO:0000256" key="11">
    <source>
        <dbReference type="SAM" id="Coils"/>
    </source>
</evidence>
<accession>A0AAX2ABB3</accession>
<feature type="coiled-coil region" evidence="11">
    <location>
        <begin position="1124"/>
        <end position="1151"/>
    </location>
</feature>
<proteinExistence type="inferred from homology"/>